<feature type="transmembrane region" description="Helical" evidence="2">
    <location>
        <begin position="146"/>
        <end position="168"/>
    </location>
</feature>
<dbReference type="KEGG" id="aalt:CC77DRAFT_1066229"/>
<evidence type="ECO:0000313" key="5">
    <source>
        <dbReference type="Proteomes" id="UP000077248"/>
    </source>
</evidence>
<keyword evidence="5" id="KW-1185">Reference proteome</keyword>
<evidence type="ECO:0000313" key="3">
    <source>
        <dbReference type="EMBL" id="OAG15338.1"/>
    </source>
</evidence>
<keyword evidence="2" id="KW-1133">Transmembrane helix</keyword>
<evidence type="ECO:0000256" key="1">
    <source>
        <dbReference type="SAM" id="MobiDB-lite"/>
    </source>
</evidence>
<feature type="region of interest" description="Disordered" evidence="1">
    <location>
        <begin position="96"/>
        <end position="117"/>
    </location>
</feature>
<dbReference type="RefSeq" id="XP_018380759.1">
    <property type="nucleotide sequence ID" value="XM_018528885.1"/>
</dbReference>
<dbReference type="AlphaFoldDB" id="A0A177D7D7"/>
<evidence type="ECO:0000313" key="4">
    <source>
        <dbReference type="EMBL" id="RYN71581.1"/>
    </source>
</evidence>
<dbReference type="EMBL" id="PDXD01000031">
    <property type="protein sequence ID" value="RYN71581.1"/>
    <property type="molecule type" value="Genomic_DNA"/>
</dbReference>
<dbReference type="STRING" id="5599.A0A177D7D7"/>
<evidence type="ECO:0008006" key="7">
    <source>
        <dbReference type="Google" id="ProtNLM"/>
    </source>
</evidence>
<proteinExistence type="predicted"/>
<feature type="compositionally biased region" description="Low complexity" evidence="1">
    <location>
        <begin position="176"/>
        <end position="225"/>
    </location>
</feature>
<gene>
    <name evidence="4" type="ORF">AA0117_g9377</name>
    <name evidence="3" type="ORF">CC77DRAFT_1066229</name>
</gene>
<keyword evidence="2" id="KW-0812">Transmembrane</keyword>
<dbReference type="Proteomes" id="UP000077248">
    <property type="component" value="Unassembled WGS sequence"/>
</dbReference>
<feature type="region of interest" description="Disordered" evidence="1">
    <location>
        <begin position="1"/>
        <end position="29"/>
    </location>
</feature>
<accession>A0A177D7D7</accession>
<feature type="region of interest" description="Disordered" evidence="1">
    <location>
        <begin position="172"/>
        <end position="225"/>
    </location>
</feature>
<reference evidence="4" key="3">
    <citation type="journal article" date="2019" name="J. ISSAAS">
        <title>Genomics, evolutionary history and diagnostics of the Alternaria alternata species group including apple and Asian pear pathotypes.</title>
        <authorList>
            <person name="Armitage A.D."/>
            <person name="Cockerton H.M."/>
            <person name="Sreenivasaprasad S."/>
            <person name="Woodhall J."/>
            <person name="Lane C."/>
            <person name="Harrison R.J."/>
            <person name="Clarkson J.P."/>
        </authorList>
    </citation>
    <scope>NUCLEOTIDE SEQUENCE</scope>
    <source>
        <strain evidence="4">FERA 1177</strain>
    </source>
</reference>
<dbReference type="EMBL" id="KV441494">
    <property type="protein sequence ID" value="OAG15338.1"/>
    <property type="molecule type" value="Genomic_DNA"/>
</dbReference>
<dbReference type="Proteomes" id="UP000291422">
    <property type="component" value="Unassembled WGS sequence"/>
</dbReference>
<name>A0A177D7D7_ALTAL</name>
<protein>
    <recommendedName>
        <fullName evidence="7">Tat pathway signal sequence</fullName>
    </recommendedName>
</protein>
<reference evidence="3 5" key="1">
    <citation type="submission" date="2016-05" db="EMBL/GenBank/DDBJ databases">
        <title>Comparative analysis of secretome profiles of manganese(II)-oxidizing ascomycete fungi.</title>
        <authorList>
            <consortium name="DOE Joint Genome Institute"/>
            <person name="Zeiner C.A."/>
            <person name="Purvine S.O."/>
            <person name="Zink E.M."/>
            <person name="Wu S."/>
            <person name="Pasa-Tolic L."/>
            <person name="Chaput D.L."/>
            <person name="Haridas S."/>
            <person name="Grigoriev I.V."/>
            <person name="Santelli C.M."/>
            <person name="Hansel C.M."/>
        </authorList>
    </citation>
    <scope>NUCLEOTIDE SEQUENCE [LARGE SCALE GENOMIC DNA]</scope>
    <source>
        <strain evidence="3 5">SRC1lrK2f</strain>
    </source>
</reference>
<feature type="compositionally biased region" description="Basic residues" evidence="1">
    <location>
        <begin position="1"/>
        <end position="10"/>
    </location>
</feature>
<organism evidence="3 5">
    <name type="scientific">Alternaria alternata</name>
    <name type="common">Alternaria rot fungus</name>
    <name type="synonym">Torula alternata</name>
    <dbReference type="NCBI Taxonomy" id="5599"/>
    <lineage>
        <taxon>Eukaryota</taxon>
        <taxon>Fungi</taxon>
        <taxon>Dikarya</taxon>
        <taxon>Ascomycota</taxon>
        <taxon>Pezizomycotina</taxon>
        <taxon>Dothideomycetes</taxon>
        <taxon>Pleosporomycetidae</taxon>
        <taxon>Pleosporales</taxon>
        <taxon>Pleosporineae</taxon>
        <taxon>Pleosporaceae</taxon>
        <taxon>Alternaria</taxon>
        <taxon>Alternaria sect. Alternaria</taxon>
        <taxon>Alternaria alternata complex</taxon>
    </lineage>
</organism>
<dbReference type="OMA" id="CNDPSHQ"/>
<sequence length="425" mass="45648">MNFIRSKRAKSYYPTEDDRPAKRISTPAGQRLSVILEAKRGKSPAATPSKTAKIEVTTESTFCNDPSHQHVGPVQHGHVHRNEKKGGFMSVLTGGRLTTPRESSEDRPHNGSNLSVSVWSDRDEEKFGHVRQRRRRGLSAWGWKKIAVVAAIIIALIVALGVGLAMGLKKDHKSSSSEASTSTGGSTSAGSDSKPASDSNSDSNSPTATDSPSSVSSSSSSPAVPSNFPVGSWSLVLFLDTVNTGCTADPDTWTCPPNTNYYDDPQKALTILNWDISGSSGSYKISSGAQDDTFDTTFQNEDLELLDSGKDTERYRFQISRSKTVNVTGSLGNKRGDFECDYGATNVNGYLYTKMQQTYPDDTIAVGKVANKAWPYAARIEQSVAGGQGIPACTSSSGDDAKLKAQDASTLCSCLYKNWTPQSSL</sequence>
<evidence type="ECO:0000313" key="6">
    <source>
        <dbReference type="Proteomes" id="UP000291422"/>
    </source>
</evidence>
<reference evidence="6" key="2">
    <citation type="journal article" date="2019" name="bioRxiv">
        <title>Genomics, evolutionary history and diagnostics of the Alternaria alternata species group including apple and Asian pear pathotypes.</title>
        <authorList>
            <person name="Armitage A.D."/>
            <person name="Cockerton H.M."/>
            <person name="Sreenivasaprasad S."/>
            <person name="Woodhall J.W."/>
            <person name="Lane C.R."/>
            <person name="Harrison R.J."/>
            <person name="Clarkson J.P."/>
        </authorList>
    </citation>
    <scope>NUCLEOTIDE SEQUENCE [LARGE SCALE GENOMIC DNA]</scope>
    <source>
        <strain evidence="6">FERA 1177</strain>
    </source>
</reference>
<dbReference type="GeneID" id="29114479"/>
<evidence type="ECO:0000256" key="2">
    <source>
        <dbReference type="SAM" id="Phobius"/>
    </source>
</evidence>
<keyword evidence="2" id="KW-0472">Membrane</keyword>
<dbReference type="VEuPathDB" id="FungiDB:CC77DRAFT_1066229"/>